<accession>A0A4Y7QH24</accession>
<feature type="domain" description="SET" evidence="1">
    <location>
        <begin position="12"/>
        <end position="331"/>
    </location>
</feature>
<evidence type="ECO:0000313" key="2">
    <source>
        <dbReference type="EMBL" id="TDL26725.1"/>
    </source>
</evidence>
<keyword evidence="3" id="KW-1185">Reference proteome</keyword>
<dbReference type="InterPro" id="IPR050869">
    <property type="entry name" value="H3K4_H4K5_MeTrfase"/>
</dbReference>
<dbReference type="SUPFAM" id="SSF82199">
    <property type="entry name" value="SET domain"/>
    <property type="match status" value="1"/>
</dbReference>
<protein>
    <submittedName>
        <fullName evidence="2">SET domain-containing protein</fullName>
    </submittedName>
</protein>
<dbReference type="PANTHER" id="PTHR12197">
    <property type="entry name" value="HISTONE-LYSINE N-METHYLTRANSFERASE SMYD"/>
    <property type="match status" value="1"/>
</dbReference>
<dbReference type="PROSITE" id="PS50280">
    <property type="entry name" value="SET"/>
    <property type="match status" value="1"/>
</dbReference>
<dbReference type="InterPro" id="IPR001214">
    <property type="entry name" value="SET_dom"/>
</dbReference>
<dbReference type="AlphaFoldDB" id="A0A4Y7QH24"/>
<dbReference type="VEuPathDB" id="FungiDB:BD410DRAFT_742122"/>
<organism evidence="2 3">
    <name type="scientific">Rickenella mellea</name>
    <dbReference type="NCBI Taxonomy" id="50990"/>
    <lineage>
        <taxon>Eukaryota</taxon>
        <taxon>Fungi</taxon>
        <taxon>Dikarya</taxon>
        <taxon>Basidiomycota</taxon>
        <taxon>Agaricomycotina</taxon>
        <taxon>Agaricomycetes</taxon>
        <taxon>Hymenochaetales</taxon>
        <taxon>Rickenellaceae</taxon>
        <taxon>Rickenella</taxon>
    </lineage>
</organism>
<gene>
    <name evidence="2" type="ORF">BD410DRAFT_742122</name>
</gene>
<dbReference type="STRING" id="50990.A0A4Y7QH24"/>
<dbReference type="InterPro" id="IPR046341">
    <property type="entry name" value="SET_dom_sf"/>
</dbReference>
<evidence type="ECO:0000259" key="1">
    <source>
        <dbReference type="PROSITE" id="PS50280"/>
    </source>
</evidence>
<dbReference type="EMBL" id="ML170161">
    <property type="protein sequence ID" value="TDL26725.1"/>
    <property type="molecule type" value="Genomic_DNA"/>
</dbReference>
<dbReference type="Gene3D" id="2.170.270.10">
    <property type="entry name" value="SET domain"/>
    <property type="match status" value="1"/>
</dbReference>
<name>A0A4Y7QH24_9AGAM</name>
<dbReference type="CDD" id="cd20071">
    <property type="entry name" value="SET_SMYD"/>
    <property type="match status" value="1"/>
</dbReference>
<dbReference type="Pfam" id="PF00856">
    <property type="entry name" value="SET"/>
    <property type="match status" value="1"/>
</dbReference>
<dbReference type="GO" id="GO:0005634">
    <property type="term" value="C:nucleus"/>
    <property type="evidence" value="ECO:0007669"/>
    <property type="project" value="TreeGrafter"/>
</dbReference>
<dbReference type="Proteomes" id="UP000294933">
    <property type="component" value="Unassembled WGS sequence"/>
</dbReference>
<dbReference type="OrthoDB" id="1028014at2759"/>
<reference evidence="2 3" key="1">
    <citation type="submission" date="2018-06" db="EMBL/GenBank/DDBJ databases">
        <title>A transcriptomic atlas of mushroom development highlights an independent origin of complex multicellularity.</title>
        <authorList>
            <consortium name="DOE Joint Genome Institute"/>
            <person name="Krizsan K."/>
            <person name="Almasi E."/>
            <person name="Merenyi Z."/>
            <person name="Sahu N."/>
            <person name="Viragh M."/>
            <person name="Koszo T."/>
            <person name="Mondo S."/>
            <person name="Kiss B."/>
            <person name="Balint B."/>
            <person name="Kues U."/>
            <person name="Barry K."/>
            <person name="Hegedus J.C."/>
            <person name="Henrissat B."/>
            <person name="Johnson J."/>
            <person name="Lipzen A."/>
            <person name="Ohm R."/>
            <person name="Nagy I."/>
            <person name="Pangilinan J."/>
            <person name="Yan J."/>
            <person name="Xiong Y."/>
            <person name="Grigoriev I.V."/>
            <person name="Hibbett D.S."/>
            <person name="Nagy L.G."/>
        </authorList>
    </citation>
    <scope>NUCLEOTIDE SEQUENCE [LARGE SCALE GENOMIC DNA]</scope>
    <source>
        <strain evidence="2 3">SZMC22713</strain>
    </source>
</reference>
<proteinExistence type="predicted"/>
<sequence>MSEFASLARSVPSLASKSSRVAIKPTLHAGFGVFAAIDLEPGSPVLRFDRPVAYTIFRTFRREVCAHCFAYNLGQYWKIKDLRYGVVFCTAECQQAWLDRHPPLAREAFSALESFIQLRARKDSDIIKSERIAFGAGFSPDVDEITEAWRSVHDRAALIISRRLSDLSTSTKAQRRALQEALQLPIDDTDIIYFVLSGIISHLTSPSLWSSLESVAPNPRPYTSKTALLSTTYAYLQLLAILPTELLPFTTPAIIHGLMARDACNSFGIWSGTGSRDGDEFLGYGIWPDASFFNHSCQPSVTKTRVGQGWEFSSTLRRVVAKDDELCISYLGEEEDKMSVVERRKKLWNGWGFECMCPKCNSEAAIARN</sequence>
<evidence type="ECO:0000313" key="3">
    <source>
        <dbReference type="Proteomes" id="UP000294933"/>
    </source>
</evidence>
<dbReference type="PANTHER" id="PTHR12197:SF294">
    <property type="entry name" value="POTENTIAL PROTEIN LYSINE METHYLTRANSFERASE SET6"/>
    <property type="match status" value="1"/>
</dbReference>